<dbReference type="EMBL" id="PDNB01000180">
    <property type="protein sequence ID" value="PGH00830.1"/>
    <property type="molecule type" value="Genomic_DNA"/>
</dbReference>
<comment type="caution">
    <text evidence="2">The sequence shown here is derived from an EMBL/GenBank/DDBJ whole genome shotgun (WGS) entry which is preliminary data.</text>
</comment>
<dbReference type="SUPFAM" id="SSF53335">
    <property type="entry name" value="S-adenosyl-L-methionine-dependent methyltransferases"/>
    <property type="match status" value="1"/>
</dbReference>
<sequence length="387" mass="43109">MDVCGEDATAIKPSGSYNLKSTKVLDNGSWSTLSKRQKNMQAQDSDTDDDVPQAETPVEISDDSGGNGDGNQNVDSDGGYASASDASASSSLASTARDYQFENGRRFHSFHAGAYLFPNDEQEQEREDMKHGMIVKLCDGKLHYAPVENPQRTIDVGTGTGVWAIDMGDEYPSAEILGIDLSPIQPIWVPPNVRFMVDDAESPWLHPDNHFDYVHIRHLASAIKDFPKLFQVAYQKLKPGGWIEIQDLYYRPHSDDNTIPEDYAYSKWLGLLQEGLARYSVDLLAPPKYADYLRDAGFRNVSQRLFKVPIGVWPKDKTLKKIGLYNRCMIVDGLQGSSMKPFNKGLGWALEEIAVFNVGVRKAVEDSSVHAYLPFYVVFAQKPRATG</sequence>
<proteinExistence type="predicted"/>
<dbReference type="Proteomes" id="UP000223968">
    <property type="component" value="Unassembled WGS sequence"/>
</dbReference>
<name>A0A2B7WW64_9EURO</name>
<dbReference type="AlphaFoldDB" id="A0A2B7WW64"/>
<reference evidence="2 3" key="1">
    <citation type="submission" date="2017-10" db="EMBL/GenBank/DDBJ databases">
        <title>Comparative genomics in systemic dimorphic fungi from Ajellomycetaceae.</title>
        <authorList>
            <person name="Munoz J.F."/>
            <person name="Mcewen J.G."/>
            <person name="Clay O.K."/>
            <person name="Cuomo C.A."/>
        </authorList>
    </citation>
    <scope>NUCLEOTIDE SEQUENCE [LARGE SCALE GENOMIC DNA]</scope>
    <source>
        <strain evidence="2 3">UAMH5409</strain>
    </source>
</reference>
<dbReference type="GO" id="GO:0008168">
    <property type="term" value="F:methyltransferase activity"/>
    <property type="evidence" value="ECO:0007669"/>
    <property type="project" value="TreeGrafter"/>
</dbReference>
<evidence type="ECO:0000313" key="2">
    <source>
        <dbReference type="EMBL" id="PGH00830.1"/>
    </source>
</evidence>
<accession>A0A2B7WW64</accession>
<feature type="compositionally biased region" description="Polar residues" evidence="1">
    <location>
        <begin position="28"/>
        <end position="44"/>
    </location>
</feature>
<evidence type="ECO:0000256" key="1">
    <source>
        <dbReference type="SAM" id="MobiDB-lite"/>
    </source>
</evidence>
<feature type="region of interest" description="Disordered" evidence="1">
    <location>
        <begin position="1"/>
        <end position="89"/>
    </location>
</feature>
<organism evidence="2 3">
    <name type="scientific">Helicocarpus griseus UAMH5409</name>
    <dbReference type="NCBI Taxonomy" id="1447875"/>
    <lineage>
        <taxon>Eukaryota</taxon>
        <taxon>Fungi</taxon>
        <taxon>Dikarya</taxon>
        <taxon>Ascomycota</taxon>
        <taxon>Pezizomycotina</taxon>
        <taxon>Eurotiomycetes</taxon>
        <taxon>Eurotiomycetidae</taxon>
        <taxon>Onygenales</taxon>
        <taxon>Ajellomycetaceae</taxon>
        <taxon>Helicocarpus</taxon>
    </lineage>
</organism>
<protein>
    <recommendedName>
        <fullName evidence="4">Methyltransferase domain-containing protein</fullName>
    </recommendedName>
</protein>
<dbReference type="PANTHER" id="PTHR43591">
    <property type="entry name" value="METHYLTRANSFERASE"/>
    <property type="match status" value="1"/>
</dbReference>
<dbReference type="STRING" id="1447875.A0A2B7WW64"/>
<dbReference type="CDD" id="cd02440">
    <property type="entry name" value="AdoMet_MTases"/>
    <property type="match status" value="1"/>
</dbReference>
<feature type="compositionally biased region" description="Low complexity" evidence="1">
    <location>
        <begin position="70"/>
        <end position="89"/>
    </location>
</feature>
<gene>
    <name evidence="2" type="ORF">AJ79_08081</name>
</gene>
<dbReference type="PANTHER" id="PTHR43591:SF24">
    <property type="entry name" value="2-METHOXY-6-POLYPRENYL-1,4-BENZOQUINOL METHYLASE, MITOCHONDRIAL"/>
    <property type="match status" value="1"/>
</dbReference>
<dbReference type="InterPro" id="IPR029063">
    <property type="entry name" value="SAM-dependent_MTases_sf"/>
</dbReference>
<dbReference type="Gene3D" id="3.40.50.150">
    <property type="entry name" value="Vaccinia Virus protein VP39"/>
    <property type="match status" value="1"/>
</dbReference>
<keyword evidence="3" id="KW-1185">Reference proteome</keyword>
<dbReference type="OrthoDB" id="2013972at2759"/>
<evidence type="ECO:0008006" key="4">
    <source>
        <dbReference type="Google" id="ProtNLM"/>
    </source>
</evidence>
<dbReference type="Pfam" id="PF13489">
    <property type="entry name" value="Methyltransf_23"/>
    <property type="match status" value="1"/>
</dbReference>
<evidence type="ECO:0000313" key="3">
    <source>
        <dbReference type="Proteomes" id="UP000223968"/>
    </source>
</evidence>